<evidence type="ECO:0000259" key="6">
    <source>
        <dbReference type="Pfam" id="PF18052"/>
    </source>
</evidence>
<dbReference type="CDD" id="cd14798">
    <property type="entry name" value="RX-CC_like"/>
    <property type="match status" value="1"/>
</dbReference>
<gene>
    <name evidence="7" type="ORF">FCM35_KLT06472</name>
</gene>
<dbReference type="AlphaFoldDB" id="A0A833V7T5"/>
<dbReference type="InterPro" id="IPR041118">
    <property type="entry name" value="Rx_N"/>
</dbReference>
<evidence type="ECO:0000256" key="3">
    <source>
        <dbReference type="ARBA" id="ARBA00022737"/>
    </source>
</evidence>
<proteinExistence type="inferred from homology"/>
<feature type="domain" description="Disease resistance N-terminal" evidence="6">
    <location>
        <begin position="2"/>
        <end position="73"/>
    </location>
</feature>
<keyword evidence="8" id="KW-1185">Reference proteome</keyword>
<keyword evidence="4" id="KW-0547">Nucleotide-binding</keyword>
<evidence type="ECO:0000256" key="4">
    <source>
        <dbReference type="ARBA" id="ARBA00022741"/>
    </source>
</evidence>
<keyword evidence="5" id="KW-0611">Plant defense</keyword>
<evidence type="ECO:0000256" key="1">
    <source>
        <dbReference type="ARBA" id="ARBA00008894"/>
    </source>
</evidence>
<dbReference type="Pfam" id="PF18052">
    <property type="entry name" value="Rx_N"/>
    <property type="match status" value="1"/>
</dbReference>
<evidence type="ECO:0000313" key="8">
    <source>
        <dbReference type="Proteomes" id="UP000623129"/>
    </source>
</evidence>
<protein>
    <submittedName>
        <fullName evidence="7">Disease resistance protein RGA4</fullName>
    </submittedName>
</protein>
<organism evidence="7 8">
    <name type="scientific">Carex littledalei</name>
    <dbReference type="NCBI Taxonomy" id="544730"/>
    <lineage>
        <taxon>Eukaryota</taxon>
        <taxon>Viridiplantae</taxon>
        <taxon>Streptophyta</taxon>
        <taxon>Embryophyta</taxon>
        <taxon>Tracheophyta</taxon>
        <taxon>Spermatophyta</taxon>
        <taxon>Magnoliopsida</taxon>
        <taxon>Liliopsida</taxon>
        <taxon>Poales</taxon>
        <taxon>Cyperaceae</taxon>
        <taxon>Cyperoideae</taxon>
        <taxon>Cariceae</taxon>
        <taxon>Carex</taxon>
        <taxon>Carex subgen. Euthyceras</taxon>
    </lineage>
</organism>
<dbReference type="Proteomes" id="UP000623129">
    <property type="component" value="Unassembled WGS sequence"/>
</dbReference>
<evidence type="ECO:0000313" key="7">
    <source>
        <dbReference type="EMBL" id="KAF3327866.1"/>
    </source>
</evidence>
<comment type="caution">
    <text evidence="7">The sequence shown here is derived from an EMBL/GenBank/DDBJ whole genome shotgun (WGS) entry which is preliminary data.</text>
</comment>
<dbReference type="PANTHER" id="PTHR19338:SF73">
    <property type="entry name" value="DISEASE RESISTANCE PROTEIN RGA2-LIKE"/>
    <property type="match status" value="1"/>
</dbReference>
<reference evidence="7" key="1">
    <citation type="submission" date="2020-01" db="EMBL/GenBank/DDBJ databases">
        <title>Genome sequence of Kobresia littledalei, the first chromosome-level genome in the family Cyperaceae.</title>
        <authorList>
            <person name="Qu G."/>
        </authorList>
    </citation>
    <scope>NUCLEOTIDE SEQUENCE</scope>
    <source>
        <strain evidence="7">C.B.Clarke</strain>
        <tissue evidence="7">Leaf</tissue>
    </source>
</reference>
<dbReference type="GO" id="GO:0006952">
    <property type="term" value="P:defense response"/>
    <property type="evidence" value="ECO:0007669"/>
    <property type="project" value="UniProtKB-KW"/>
</dbReference>
<dbReference type="PANTHER" id="PTHR19338">
    <property type="entry name" value="TRANSLOCASE OF INNER MITOCHONDRIAL MEMBRANE 13 HOMOLOG"/>
    <property type="match status" value="1"/>
</dbReference>
<evidence type="ECO:0000256" key="5">
    <source>
        <dbReference type="ARBA" id="ARBA00022821"/>
    </source>
</evidence>
<dbReference type="EMBL" id="SWLB01000016">
    <property type="protein sequence ID" value="KAF3327866.1"/>
    <property type="molecule type" value="Genomic_DNA"/>
</dbReference>
<comment type="similarity">
    <text evidence="1">Belongs to the disease resistance NB-LRR family.</text>
</comment>
<keyword evidence="3" id="KW-0677">Repeat</keyword>
<keyword evidence="2" id="KW-0433">Leucine-rich repeat</keyword>
<accession>A0A833V7T5</accession>
<dbReference type="GO" id="GO:0000166">
    <property type="term" value="F:nucleotide binding"/>
    <property type="evidence" value="ECO:0007669"/>
    <property type="project" value="UniProtKB-KW"/>
</dbReference>
<sequence length="201" mass="22572">MVEEEVGMLLGIPGEVEKLSETIRDVQCVLADAENKQSKSKAIERWLMKLKDVMYDADDVIDLCQIKANERLAASSSRFPLNAHYGCHLLSCFRNPVFAHEIGSKIKDINSRLHEIAKRKAQLGLNDSQIFSGPSKPVHRVNSIITRKTDPTVVLDDIVGVKIEEDTNLLVNWLTKEEKSARKDRSWCLYSRASSGGKSSF</sequence>
<dbReference type="InterPro" id="IPR038005">
    <property type="entry name" value="RX-like_CC"/>
</dbReference>
<dbReference type="OrthoDB" id="767398at2759"/>
<name>A0A833V7T5_9POAL</name>
<dbReference type="Gene3D" id="1.20.5.4130">
    <property type="match status" value="1"/>
</dbReference>
<evidence type="ECO:0000256" key="2">
    <source>
        <dbReference type="ARBA" id="ARBA00022614"/>
    </source>
</evidence>